<sequence length="108" mass="12339">MSLDGYVVDTLQKRIEVIKNSFLLYPLVFLFHRQCGSDVIEALKKREKCTAIIIDPGQDDENWKICSSLFQEVSSGGNVKSQQVPSLQYCITTGPIKGQETYYLRRTF</sequence>
<organism evidence="1 2">
    <name type="scientific">Tegillarca granosa</name>
    <name type="common">Malaysian cockle</name>
    <name type="synonym">Anadara granosa</name>
    <dbReference type="NCBI Taxonomy" id="220873"/>
    <lineage>
        <taxon>Eukaryota</taxon>
        <taxon>Metazoa</taxon>
        <taxon>Spiralia</taxon>
        <taxon>Lophotrochozoa</taxon>
        <taxon>Mollusca</taxon>
        <taxon>Bivalvia</taxon>
        <taxon>Autobranchia</taxon>
        <taxon>Pteriomorphia</taxon>
        <taxon>Arcoida</taxon>
        <taxon>Arcoidea</taxon>
        <taxon>Arcidae</taxon>
        <taxon>Tegillarca</taxon>
    </lineage>
</organism>
<dbReference type="Proteomes" id="UP001217089">
    <property type="component" value="Unassembled WGS sequence"/>
</dbReference>
<reference evidence="1 2" key="1">
    <citation type="submission" date="2022-12" db="EMBL/GenBank/DDBJ databases">
        <title>Chromosome-level genome of Tegillarca granosa.</title>
        <authorList>
            <person name="Kim J."/>
        </authorList>
    </citation>
    <scope>NUCLEOTIDE SEQUENCE [LARGE SCALE GENOMIC DNA]</scope>
    <source>
        <strain evidence="1">Teg-2019</strain>
        <tissue evidence="1">Adductor muscle</tissue>
    </source>
</reference>
<evidence type="ECO:0000313" key="1">
    <source>
        <dbReference type="EMBL" id="KAJ8300979.1"/>
    </source>
</evidence>
<protein>
    <submittedName>
        <fullName evidence="1">Uncharacterized protein</fullName>
    </submittedName>
</protein>
<gene>
    <name evidence="1" type="ORF">KUTeg_022498</name>
</gene>
<comment type="caution">
    <text evidence="1">The sequence shown here is derived from an EMBL/GenBank/DDBJ whole genome shotgun (WGS) entry which is preliminary data.</text>
</comment>
<name>A0ABQ9E6E6_TEGGR</name>
<dbReference type="EMBL" id="JARBDR010000919">
    <property type="protein sequence ID" value="KAJ8300979.1"/>
    <property type="molecule type" value="Genomic_DNA"/>
</dbReference>
<proteinExistence type="predicted"/>
<evidence type="ECO:0000313" key="2">
    <source>
        <dbReference type="Proteomes" id="UP001217089"/>
    </source>
</evidence>
<accession>A0ABQ9E6E6</accession>
<keyword evidence="2" id="KW-1185">Reference proteome</keyword>